<dbReference type="AlphaFoldDB" id="X1RNE1"/>
<proteinExistence type="predicted"/>
<sequence>MFSRFKKWLFRRIKTLLVRSDGIGYRDEAILEVIHDGKVIERRVAKGRCPTNAGFAAVAARVGGITEDAFTYLAVGTGSTGELATNTTLEAEITTGGLARAAATVTRETTTVANDTLQLVHEWAATVEHLVRECGAFNLAAAGDMLGRKTFGLVTVPSGDHLKLTYKFPFSAA</sequence>
<comment type="caution">
    <text evidence="1">The sequence shown here is derived from an EMBL/GenBank/DDBJ whole genome shotgun (WGS) entry which is preliminary data.</text>
</comment>
<gene>
    <name evidence="1" type="ORF">S12H4_02004</name>
</gene>
<protein>
    <submittedName>
        <fullName evidence="1">Uncharacterized protein</fullName>
    </submittedName>
</protein>
<name>X1RNE1_9ZZZZ</name>
<dbReference type="EMBL" id="BARW01000449">
    <property type="protein sequence ID" value="GAI64690.1"/>
    <property type="molecule type" value="Genomic_DNA"/>
</dbReference>
<organism evidence="1">
    <name type="scientific">marine sediment metagenome</name>
    <dbReference type="NCBI Taxonomy" id="412755"/>
    <lineage>
        <taxon>unclassified sequences</taxon>
        <taxon>metagenomes</taxon>
        <taxon>ecological metagenomes</taxon>
    </lineage>
</organism>
<reference evidence="1" key="1">
    <citation type="journal article" date="2014" name="Front. Microbiol.">
        <title>High frequency of phylogenetically diverse reductive dehalogenase-homologous genes in deep subseafloor sedimentary metagenomes.</title>
        <authorList>
            <person name="Kawai M."/>
            <person name="Futagami T."/>
            <person name="Toyoda A."/>
            <person name="Takaki Y."/>
            <person name="Nishi S."/>
            <person name="Hori S."/>
            <person name="Arai W."/>
            <person name="Tsubouchi T."/>
            <person name="Morono Y."/>
            <person name="Uchiyama I."/>
            <person name="Ito T."/>
            <person name="Fujiyama A."/>
            <person name="Inagaki F."/>
            <person name="Takami H."/>
        </authorList>
    </citation>
    <scope>NUCLEOTIDE SEQUENCE</scope>
    <source>
        <strain evidence="1">Expedition CK06-06</strain>
    </source>
</reference>
<accession>X1RNE1</accession>
<evidence type="ECO:0000313" key="1">
    <source>
        <dbReference type="EMBL" id="GAI64690.1"/>
    </source>
</evidence>